<reference evidence="3 4" key="1">
    <citation type="journal article" date="2014" name="J. Biotechnol.">
        <title>Complete genome sequence of the actinobacterium Actinoplanes friuliensis HAG 010964, producer of the lipopeptide antibiotic friulimycin.</title>
        <authorList>
            <person name="Ruckert C."/>
            <person name="Szczepanowski R."/>
            <person name="Albersmeier A."/>
            <person name="Goesmann A."/>
            <person name="Fischer N."/>
            <person name="Steinkamper A."/>
            <person name="Puhler A."/>
            <person name="Biener R."/>
            <person name="Schwartz D."/>
            <person name="Kalinowski J."/>
        </authorList>
    </citation>
    <scope>NUCLEOTIDE SEQUENCE [LARGE SCALE GENOMIC DNA]</scope>
    <source>
        <strain evidence="3 4">DSM 7358</strain>
    </source>
</reference>
<feature type="domain" description="AB hydrolase-1" evidence="2">
    <location>
        <begin position="26"/>
        <end position="272"/>
    </location>
</feature>
<dbReference type="Gene3D" id="3.40.50.1820">
    <property type="entry name" value="alpha/beta hydrolase"/>
    <property type="match status" value="1"/>
</dbReference>
<organism evidence="3 4">
    <name type="scientific">Actinoplanes friuliensis DSM 7358</name>
    <dbReference type="NCBI Taxonomy" id="1246995"/>
    <lineage>
        <taxon>Bacteria</taxon>
        <taxon>Bacillati</taxon>
        <taxon>Actinomycetota</taxon>
        <taxon>Actinomycetes</taxon>
        <taxon>Micromonosporales</taxon>
        <taxon>Micromonosporaceae</taxon>
        <taxon>Actinoplanes</taxon>
    </lineage>
</organism>
<dbReference type="InterPro" id="IPR000073">
    <property type="entry name" value="AB_hydrolase_1"/>
</dbReference>
<gene>
    <name evidence="3" type="ORF">AFR_03730</name>
</gene>
<sequence length="309" mass="33316">MATIDIPEGRVEYRAAGPDNSTAPPVVFVHGLLVNAELWTRVADTLADRGIRSYAPDLPLGGHRIALPESIDLSPQGIAQLIINFITALGLTDVTLVANDTGGALTQFIADADHSRIGRLVLTNCDAFDQFPPAPLGMLVKIGRDPGRLRALMTSAKLRFMRHSVLAFGGLARDPLDPELTRRWITPLLSDANVRRNAADFMRLIDPQALLDVSTRLHRFAKPVRVVWGDADRFFPVSLGRRLSAAFADATFVEIPTARTFIPLDEPVGLADEIQDVSRAAPRQAGAAHPEARPLSGGDTPAGSPHVPS</sequence>
<dbReference type="Pfam" id="PF12697">
    <property type="entry name" value="Abhydrolase_6"/>
    <property type="match status" value="1"/>
</dbReference>
<accession>U5VTJ7</accession>
<dbReference type="eggNOG" id="COG2267">
    <property type="taxonomic scope" value="Bacteria"/>
</dbReference>
<evidence type="ECO:0000256" key="1">
    <source>
        <dbReference type="SAM" id="MobiDB-lite"/>
    </source>
</evidence>
<dbReference type="RefSeq" id="WP_023357980.1">
    <property type="nucleotide sequence ID" value="NC_022657.1"/>
</dbReference>
<evidence type="ECO:0000313" key="4">
    <source>
        <dbReference type="Proteomes" id="UP000017746"/>
    </source>
</evidence>
<proteinExistence type="predicted"/>
<name>U5VTJ7_9ACTN</name>
<keyword evidence="4" id="KW-1185">Reference proteome</keyword>
<feature type="region of interest" description="Disordered" evidence="1">
    <location>
        <begin position="276"/>
        <end position="309"/>
    </location>
</feature>
<dbReference type="SUPFAM" id="SSF53474">
    <property type="entry name" value="alpha/beta-Hydrolases"/>
    <property type="match status" value="1"/>
</dbReference>
<dbReference type="Proteomes" id="UP000017746">
    <property type="component" value="Chromosome"/>
</dbReference>
<dbReference type="GO" id="GO:0016787">
    <property type="term" value="F:hydrolase activity"/>
    <property type="evidence" value="ECO:0007669"/>
    <property type="project" value="UniProtKB-KW"/>
</dbReference>
<dbReference type="EMBL" id="CP006272">
    <property type="protein sequence ID" value="AGZ39035.1"/>
    <property type="molecule type" value="Genomic_DNA"/>
</dbReference>
<dbReference type="STRING" id="1246995.AFR_03730"/>
<dbReference type="PANTHER" id="PTHR43798">
    <property type="entry name" value="MONOACYLGLYCEROL LIPASE"/>
    <property type="match status" value="1"/>
</dbReference>
<dbReference type="PATRIC" id="fig|1246995.3.peg.753"/>
<keyword evidence="3" id="KW-0378">Hydrolase</keyword>
<evidence type="ECO:0000313" key="3">
    <source>
        <dbReference type="EMBL" id="AGZ39035.1"/>
    </source>
</evidence>
<dbReference type="OrthoDB" id="3400345at2"/>
<dbReference type="KEGG" id="afs:AFR_03730"/>
<dbReference type="HOGENOM" id="CLU_020336_13_3_11"/>
<protein>
    <submittedName>
        <fullName evidence="3">Alpha/beta hydrolase fold protein</fullName>
    </submittedName>
</protein>
<evidence type="ECO:0000259" key="2">
    <source>
        <dbReference type="Pfam" id="PF12697"/>
    </source>
</evidence>
<dbReference type="AlphaFoldDB" id="U5VTJ7"/>
<dbReference type="InterPro" id="IPR050266">
    <property type="entry name" value="AB_hydrolase_sf"/>
</dbReference>
<dbReference type="InterPro" id="IPR029058">
    <property type="entry name" value="AB_hydrolase_fold"/>
</dbReference>